<gene>
    <name evidence="1" type="ORF">MYCIT1_LOCUS15622</name>
</gene>
<evidence type="ECO:0000313" key="1">
    <source>
        <dbReference type="EMBL" id="CAK5270866.1"/>
    </source>
</evidence>
<reference evidence="1" key="1">
    <citation type="submission" date="2023-11" db="EMBL/GenBank/DDBJ databases">
        <authorList>
            <person name="De Vega J J."/>
            <person name="De Vega J J."/>
        </authorList>
    </citation>
    <scope>NUCLEOTIDE SEQUENCE</scope>
</reference>
<comment type="caution">
    <text evidence="1">The sequence shown here is derived from an EMBL/GenBank/DDBJ whole genome shotgun (WGS) entry which is preliminary data.</text>
</comment>
<name>A0AAD2JZV2_9AGAR</name>
<dbReference type="Proteomes" id="UP001295794">
    <property type="component" value="Unassembled WGS sequence"/>
</dbReference>
<keyword evidence="2" id="KW-1185">Reference proteome</keyword>
<accession>A0AAD2JZV2</accession>
<dbReference type="EMBL" id="CAVNYO010000169">
    <property type="protein sequence ID" value="CAK5270866.1"/>
    <property type="molecule type" value="Genomic_DNA"/>
</dbReference>
<feature type="non-terminal residue" evidence="1">
    <location>
        <position position="1"/>
    </location>
</feature>
<organism evidence="1 2">
    <name type="scientific">Mycena citricolor</name>
    <dbReference type="NCBI Taxonomy" id="2018698"/>
    <lineage>
        <taxon>Eukaryota</taxon>
        <taxon>Fungi</taxon>
        <taxon>Dikarya</taxon>
        <taxon>Basidiomycota</taxon>
        <taxon>Agaricomycotina</taxon>
        <taxon>Agaricomycetes</taxon>
        <taxon>Agaricomycetidae</taxon>
        <taxon>Agaricales</taxon>
        <taxon>Marasmiineae</taxon>
        <taxon>Mycenaceae</taxon>
        <taxon>Mycena</taxon>
    </lineage>
</organism>
<evidence type="ECO:0000313" key="2">
    <source>
        <dbReference type="Proteomes" id="UP001295794"/>
    </source>
</evidence>
<sequence length="109" mass="12076">IIRMVCGEYKRMYHLASGNIAKPSGSFRDIRPLLFLRLLSSHQRLQPPAPQTKHNLQSSSHNSQMDSFTDVVFLISPTAAADNFPHIVDQPVVDSDSIAADYGSYCVVS</sequence>
<proteinExistence type="predicted"/>
<dbReference type="AlphaFoldDB" id="A0AAD2JZV2"/>
<protein>
    <submittedName>
        <fullName evidence="1">Uncharacterized protein</fullName>
    </submittedName>
</protein>